<dbReference type="PANTHER" id="PTHR43297">
    <property type="entry name" value="OLIGOPEPTIDE TRANSPORT ATP-BINDING PROTEIN APPD"/>
    <property type="match status" value="1"/>
</dbReference>
<evidence type="ECO:0000256" key="1">
    <source>
        <dbReference type="ARBA" id="ARBA00004202"/>
    </source>
</evidence>
<dbReference type="Pfam" id="PF00005">
    <property type="entry name" value="ABC_tran"/>
    <property type="match status" value="1"/>
</dbReference>
<dbReference type="EMBL" id="JBHUOR010000106">
    <property type="protein sequence ID" value="MFD2869227.1"/>
    <property type="molecule type" value="Genomic_DNA"/>
</dbReference>
<dbReference type="Proteomes" id="UP001597568">
    <property type="component" value="Unassembled WGS sequence"/>
</dbReference>
<dbReference type="RefSeq" id="WP_380148017.1">
    <property type="nucleotide sequence ID" value="NZ_JBHUOR010000106.1"/>
</dbReference>
<keyword evidence="6 9" id="KW-0067">ATP-binding</keyword>
<evidence type="ECO:0000256" key="3">
    <source>
        <dbReference type="ARBA" id="ARBA00022448"/>
    </source>
</evidence>
<name>A0ABW5Y1T1_9BACL</name>
<dbReference type="PROSITE" id="PS00211">
    <property type="entry name" value="ABC_TRANSPORTER_1"/>
    <property type="match status" value="1"/>
</dbReference>
<evidence type="ECO:0000256" key="6">
    <source>
        <dbReference type="ARBA" id="ARBA00022840"/>
    </source>
</evidence>
<keyword evidence="5" id="KW-0547">Nucleotide-binding</keyword>
<accession>A0ABW5Y1T1</accession>
<dbReference type="PROSITE" id="PS50893">
    <property type="entry name" value="ABC_TRANSPORTER_2"/>
    <property type="match status" value="1"/>
</dbReference>
<dbReference type="SUPFAM" id="SSF52540">
    <property type="entry name" value="P-loop containing nucleoside triphosphate hydrolases"/>
    <property type="match status" value="1"/>
</dbReference>
<sequence>MSVLEVKNLTIQTRQKTVVSQATFSVDAGMILGIIGESGSGKSTLCNGIMGLLPPSMTCEGDVLYDGKKIVRGRDVSMITQHPMSAFNPLQTIGRHFIETLCAHHPLSKKEAHLKALEALTSVQLSNAEDVMKRYPVELSGGMLQRVMIALQIVLDATLLIADEPTTALDTLNQKEILRLLRHRADEAGTAIIIVTHDLGVIAEIADTVVVMKDGKIVEYNDVWRCFDAPQHPYTKRLMEARG</sequence>
<protein>
    <submittedName>
        <fullName evidence="9">ABC transporter ATP-binding protein</fullName>
    </submittedName>
</protein>
<dbReference type="PANTHER" id="PTHR43297:SF2">
    <property type="entry name" value="DIPEPTIDE TRANSPORT ATP-BINDING PROTEIN DPPD"/>
    <property type="match status" value="1"/>
</dbReference>
<dbReference type="InterPro" id="IPR003593">
    <property type="entry name" value="AAA+_ATPase"/>
</dbReference>
<comment type="subcellular location">
    <subcellularLocation>
        <location evidence="1">Cell membrane</location>
        <topology evidence="1">Peripheral membrane protein</topology>
    </subcellularLocation>
</comment>
<dbReference type="GO" id="GO:0005524">
    <property type="term" value="F:ATP binding"/>
    <property type="evidence" value="ECO:0007669"/>
    <property type="project" value="UniProtKB-KW"/>
</dbReference>
<evidence type="ECO:0000313" key="10">
    <source>
        <dbReference type="Proteomes" id="UP001597568"/>
    </source>
</evidence>
<keyword evidence="7" id="KW-0472">Membrane</keyword>
<dbReference type="InterPro" id="IPR050388">
    <property type="entry name" value="ABC_Ni/Peptide_Import"/>
</dbReference>
<keyword evidence="4" id="KW-1003">Cell membrane</keyword>
<comment type="caution">
    <text evidence="9">The sequence shown here is derived from an EMBL/GenBank/DDBJ whole genome shotgun (WGS) entry which is preliminary data.</text>
</comment>
<keyword evidence="10" id="KW-1185">Reference proteome</keyword>
<evidence type="ECO:0000256" key="7">
    <source>
        <dbReference type="ARBA" id="ARBA00023136"/>
    </source>
</evidence>
<feature type="domain" description="ABC transporter" evidence="8">
    <location>
        <begin position="4"/>
        <end position="239"/>
    </location>
</feature>
<dbReference type="Gene3D" id="3.40.50.300">
    <property type="entry name" value="P-loop containing nucleotide triphosphate hydrolases"/>
    <property type="match status" value="1"/>
</dbReference>
<proteinExistence type="inferred from homology"/>
<keyword evidence="3" id="KW-0813">Transport</keyword>
<dbReference type="SMART" id="SM00382">
    <property type="entry name" value="AAA"/>
    <property type="match status" value="1"/>
</dbReference>
<evidence type="ECO:0000256" key="2">
    <source>
        <dbReference type="ARBA" id="ARBA00005417"/>
    </source>
</evidence>
<evidence type="ECO:0000313" key="9">
    <source>
        <dbReference type="EMBL" id="MFD2869227.1"/>
    </source>
</evidence>
<evidence type="ECO:0000259" key="8">
    <source>
        <dbReference type="PROSITE" id="PS50893"/>
    </source>
</evidence>
<dbReference type="InterPro" id="IPR017871">
    <property type="entry name" value="ABC_transporter-like_CS"/>
</dbReference>
<comment type="similarity">
    <text evidence="2">Belongs to the ABC transporter superfamily.</text>
</comment>
<dbReference type="InterPro" id="IPR027417">
    <property type="entry name" value="P-loop_NTPase"/>
</dbReference>
<evidence type="ECO:0000256" key="4">
    <source>
        <dbReference type="ARBA" id="ARBA00022475"/>
    </source>
</evidence>
<dbReference type="CDD" id="cd03257">
    <property type="entry name" value="ABC_NikE_OppD_transporters"/>
    <property type="match status" value="1"/>
</dbReference>
<gene>
    <name evidence="9" type="ORF">ACFSY7_12055</name>
</gene>
<organism evidence="9 10">
    <name type="scientific">Kurthia populi</name>
    <dbReference type="NCBI Taxonomy" id="1562132"/>
    <lineage>
        <taxon>Bacteria</taxon>
        <taxon>Bacillati</taxon>
        <taxon>Bacillota</taxon>
        <taxon>Bacilli</taxon>
        <taxon>Bacillales</taxon>
        <taxon>Caryophanaceae</taxon>
        <taxon>Kurthia</taxon>
    </lineage>
</organism>
<reference evidence="10" key="1">
    <citation type="journal article" date="2019" name="Int. J. Syst. Evol. Microbiol.">
        <title>The Global Catalogue of Microorganisms (GCM) 10K type strain sequencing project: providing services to taxonomists for standard genome sequencing and annotation.</title>
        <authorList>
            <consortium name="The Broad Institute Genomics Platform"/>
            <consortium name="The Broad Institute Genome Sequencing Center for Infectious Disease"/>
            <person name="Wu L."/>
            <person name="Ma J."/>
        </authorList>
    </citation>
    <scope>NUCLEOTIDE SEQUENCE [LARGE SCALE GENOMIC DNA]</scope>
    <source>
        <strain evidence="10">KCTC 33522</strain>
    </source>
</reference>
<dbReference type="InterPro" id="IPR003439">
    <property type="entry name" value="ABC_transporter-like_ATP-bd"/>
</dbReference>
<evidence type="ECO:0000256" key="5">
    <source>
        <dbReference type="ARBA" id="ARBA00022741"/>
    </source>
</evidence>